<name>A0A8D8QQK6_9HEMI</name>
<accession>A0A8D8QQK6</accession>
<evidence type="ECO:0000313" key="1">
    <source>
        <dbReference type="EMBL" id="CAG6636445.1"/>
    </source>
</evidence>
<dbReference type="AlphaFoldDB" id="A0A8D8QQK6"/>
<proteinExistence type="predicted"/>
<organism evidence="1">
    <name type="scientific">Cacopsylla melanoneura</name>
    <dbReference type="NCBI Taxonomy" id="428564"/>
    <lineage>
        <taxon>Eukaryota</taxon>
        <taxon>Metazoa</taxon>
        <taxon>Ecdysozoa</taxon>
        <taxon>Arthropoda</taxon>
        <taxon>Hexapoda</taxon>
        <taxon>Insecta</taxon>
        <taxon>Pterygota</taxon>
        <taxon>Neoptera</taxon>
        <taxon>Paraneoptera</taxon>
        <taxon>Hemiptera</taxon>
        <taxon>Sternorrhyncha</taxon>
        <taxon>Psylloidea</taxon>
        <taxon>Psyllidae</taxon>
        <taxon>Psyllinae</taxon>
        <taxon>Cacopsylla</taxon>
    </lineage>
</organism>
<dbReference type="EMBL" id="HBUF01094153">
    <property type="protein sequence ID" value="CAG6636445.1"/>
    <property type="molecule type" value="Transcribed_RNA"/>
</dbReference>
<reference evidence="1" key="1">
    <citation type="submission" date="2021-05" db="EMBL/GenBank/DDBJ databases">
        <authorList>
            <person name="Alioto T."/>
            <person name="Alioto T."/>
            <person name="Gomez Garrido J."/>
        </authorList>
    </citation>
    <scope>NUCLEOTIDE SEQUENCE</scope>
</reference>
<protein>
    <submittedName>
        <fullName evidence="1">Uncharacterized protein</fullName>
    </submittedName>
</protein>
<sequence length="134" mass="15950">MDENEFTTMFKALLTTFSKDENFQCFGKYLEDNYSENISSWAYCHRKYAGLNTNMHIERMHRTIKYIYLKGKTSKRLDKTIAALMHFIRDQLFSRIISSTKGKVSSKIADIRKDNSLSLSENCVFQRWERYGRF</sequence>